<keyword evidence="1" id="KW-0812">Transmembrane</keyword>
<keyword evidence="1" id="KW-0472">Membrane</keyword>
<sequence>MSTTRTSGPQPTLDERTARRPHAGAWRGVWLSALGVAITAVVAWGLLLFAWMIDETHFDRPSAEFDAFTTQIERLPGVALVETERWVEAPAFWTPTSLLSAVVDVTALPGLLRTACSTVYAEPVTWSLRVSTAADAEVSMHATSDATGEALGDARCLVFGYDAVGLVHELDRAAPGLAIQPLVLENETLAFVALDEEPSGGFSRLLPLVEHCADLVAAAGLDPNTPVEISSPDLGVVLTPDESGEYLALLTQLAGDHAVRSFWSSPADSQMDGSATIQVVAPEDQRTAIENAIRASGVESADAPVGFIEP</sequence>
<name>A0A1Y5P7T4_9MICO</name>
<dbReference type="EMBL" id="FLQR01000006">
    <property type="protein sequence ID" value="SBS72141.1"/>
    <property type="molecule type" value="Genomic_DNA"/>
</dbReference>
<evidence type="ECO:0000313" key="2">
    <source>
        <dbReference type="EMBL" id="SBS72141.1"/>
    </source>
</evidence>
<proteinExistence type="predicted"/>
<feature type="transmembrane region" description="Helical" evidence="1">
    <location>
        <begin position="29"/>
        <end position="53"/>
    </location>
</feature>
<reference evidence="2" key="1">
    <citation type="submission" date="2016-03" db="EMBL/GenBank/DDBJ databases">
        <authorList>
            <person name="Ploux O."/>
        </authorList>
    </citation>
    <scope>NUCLEOTIDE SEQUENCE</scope>
    <source>
        <strain evidence="2">UC1</strain>
    </source>
</reference>
<organism evidence="2">
    <name type="scientific">uncultured Microbacterium sp</name>
    <dbReference type="NCBI Taxonomy" id="191216"/>
    <lineage>
        <taxon>Bacteria</taxon>
        <taxon>Bacillati</taxon>
        <taxon>Actinomycetota</taxon>
        <taxon>Actinomycetes</taxon>
        <taxon>Micrococcales</taxon>
        <taxon>Microbacteriaceae</taxon>
        <taxon>Microbacterium</taxon>
        <taxon>environmental samples</taxon>
    </lineage>
</organism>
<keyword evidence="1" id="KW-1133">Transmembrane helix</keyword>
<evidence type="ECO:0000256" key="1">
    <source>
        <dbReference type="SAM" id="Phobius"/>
    </source>
</evidence>
<protein>
    <submittedName>
        <fullName evidence="2">Archaeal/vacuolar-type H+-ATPase subunit A</fullName>
    </submittedName>
</protein>
<dbReference type="RefSeq" id="WP_295575337.1">
    <property type="nucleotide sequence ID" value="NZ_FLQR01000006.1"/>
</dbReference>
<gene>
    <name evidence="2" type="ORF">MIPYR_20440</name>
</gene>
<dbReference type="AlphaFoldDB" id="A0A1Y5P7T4"/>
<accession>A0A1Y5P7T4</accession>